<keyword evidence="4" id="KW-1185">Reference proteome</keyword>
<sequence>MRGTRLLALAGATVFAVAGCSTADPAEPAATAGQVTAAPATPAPTGSPSPLKERVIASSALLQPDDLSGAALEPLGAGQSAHLRPARPCGARYPSDATRTAAVAMRAQVSPGAGQTPLIVLQYVGLHPGNAAAAFAEIAAAVSSCPGSLKAGQHEWRAAGTDVAGDESMLLRVSDRFEYGGSEVTTTTPVVVARVGDYITVVADLGWESASGDEEYVRQLAAKAVERLRTNG</sequence>
<proteinExistence type="predicted"/>
<organism evidence="3 4">
    <name type="scientific">Phytohabitans houttuyneae</name>
    <dbReference type="NCBI Taxonomy" id="1076126"/>
    <lineage>
        <taxon>Bacteria</taxon>
        <taxon>Bacillati</taxon>
        <taxon>Actinomycetota</taxon>
        <taxon>Actinomycetes</taxon>
        <taxon>Micromonosporales</taxon>
        <taxon>Micromonosporaceae</taxon>
    </lineage>
</organism>
<dbReference type="AlphaFoldDB" id="A0A6V8KDH6"/>
<name>A0A6V8KDH6_9ACTN</name>
<feature type="compositionally biased region" description="Low complexity" evidence="1">
    <location>
        <begin position="31"/>
        <end position="40"/>
    </location>
</feature>
<accession>A0A6V8KDH6</accession>
<feature type="region of interest" description="Disordered" evidence="1">
    <location>
        <begin position="31"/>
        <end position="51"/>
    </location>
</feature>
<evidence type="ECO:0008006" key="5">
    <source>
        <dbReference type="Google" id="ProtNLM"/>
    </source>
</evidence>
<dbReference type="PROSITE" id="PS51257">
    <property type="entry name" value="PROKAR_LIPOPROTEIN"/>
    <property type="match status" value="1"/>
</dbReference>
<feature type="signal peptide" evidence="2">
    <location>
        <begin position="1"/>
        <end position="23"/>
    </location>
</feature>
<dbReference type="RefSeq" id="WP_173065545.1">
    <property type="nucleotide sequence ID" value="NZ_BAABGO010000020.1"/>
</dbReference>
<evidence type="ECO:0000313" key="3">
    <source>
        <dbReference type="EMBL" id="GFJ83282.1"/>
    </source>
</evidence>
<evidence type="ECO:0000256" key="1">
    <source>
        <dbReference type="SAM" id="MobiDB-lite"/>
    </source>
</evidence>
<protein>
    <recommendedName>
        <fullName evidence="5">PknH-like extracellular domain-containing protein</fullName>
    </recommendedName>
</protein>
<gene>
    <name evidence="3" type="ORF">Phou_074620</name>
</gene>
<feature type="chain" id="PRO_5029015584" description="PknH-like extracellular domain-containing protein" evidence="2">
    <location>
        <begin position="24"/>
        <end position="232"/>
    </location>
</feature>
<comment type="caution">
    <text evidence="3">The sequence shown here is derived from an EMBL/GenBank/DDBJ whole genome shotgun (WGS) entry which is preliminary data.</text>
</comment>
<evidence type="ECO:0000313" key="4">
    <source>
        <dbReference type="Proteomes" id="UP000482800"/>
    </source>
</evidence>
<keyword evidence="2" id="KW-0732">Signal</keyword>
<reference evidence="3 4" key="2">
    <citation type="submission" date="2020-03" db="EMBL/GenBank/DDBJ databases">
        <authorList>
            <person name="Ichikawa N."/>
            <person name="Kimura A."/>
            <person name="Kitahashi Y."/>
            <person name="Uohara A."/>
        </authorList>
    </citation>
    <scope>NUCLEOTIDE SEQUENCE [LARGE SCALE GENOMIC DNA]</scope>
    <source>
        <strain evidence="3 4">NBRC 108639</strain>
    </source>
</reference>
<dbReference type="EMBL" id="BLPF01000003">
    <property type="protein sequence ID" value="GFJ83282.1"/>
    <property type="molecule type" value="Genomic_DNA"/>
</dbReference>
<evidence type="ECO:0000256" key="2">
    <source>
        <dbReference type="SAM" id="SignalP"/>
    </source>
</evidence>
<reference evidence="3 4" key="1">
    <citation type="submission" date="2020-03" db="EMBL/GenBank/DDBJ databases">
        <title>Whole genome shotgun sequence of Phytohabitans houttuyneae NBRC 108639.</title>
        <authorList>
            <person name="Komaki H."/>
            <person name="Tamura T."/>
        </authorList>
    </citation>
    <scope>NUCLEOTIDE SEQUENCE [LARGE SCALE GENOMIC DNA]</scope>
    <source>
        <strain evidence="3 4">NBRC 108639</strain>
    </source>
</reference>
<dbReference type="Proteomes" id="UP000482800">
    <property type="component" value="Unassembled WGS sequence"/>
</dbReference>